<evidence type="ECO:0000313" key="2">
    <source>
        <dbReference type="EMBL" id="HIY73635.1"/>
    </source>
</evidence>
<organism evidence="2 3">
    <name type="scientific">Candidatus Intestinimonas merdavium</name>
    <dbReference type="NCBI Taxonomy" id="2838622"/>
    <lineage>
        <taxon>Bacteria</taxon>
        <taxon>Bacillati</taxon>
        <taxon>Bacillota</taxon>
        <taxon>Clostridia</taxon>
        <taxon>Eubacteriales</taxon>
        <taxon>Intestinimonas</taxon>
    </lineage>
</organism>
<evidence type="ECO:0000256" key="1">
    <source>
        <dbReference type="SAM" id="Phobius"/>
    </source>
</evidence>
<protein>
    <submittedName>
        <fullName evidence="2">DUF624 domain-containing protein</fullName>
    </submittedName>
</protein>
<comment type="caution">
    <text evidence="2">The sequence shown here is derived from an EMBL/GenBank/DDBJ whole genome shotgun (WGS) entry which is preliminary data.</text>
</comment>
<reference evidence="2" key="2">
    <citation type="submission" date="2021-04" db="EMBL/GenBank/DDBJ databases">
        <authorList>
            <person name="Gilroy R."/>
        </authorList>
    </citation>
    <scope>NUCLEOTIDE SEQUENCE</scope>
    <source>
        <strain evidence="2">CHK33-7979</strain>
    </source>
</reference>
<feature type="transmembrane region" description="Helical" evidence="1">
    <location>
        <begin position="75"/>
        <end position="98"/>
    </location>
</feature>
<reference evidence="2" key="1">
    <citation type="journal article" date="2021" name="PeerJ">
        <title>Extensive microbial diversity within the chicken gut microbiome revealed by metagenomics and culture.</title>
        <authorList>
            <person name="Gilroy R."/>
            <person name="Ravi A."/>
            <person name="Getino M."/>
            <person name="Pursley I."/>
            <person name="Horton D.L."/>
            <person name="Alikhan N.F."/>
            <person name="Baker D."/>
            <person name="Gharbi K."/>
            <person name="Hall N."/>
            <person name="Watson M."/>
            <person name="Adriaenssens E.M."/>
            <person name="Foster-Nyarko E."/>
            <person name="Jarju S."/>
            <person name="Secka A."/>
            <person name="Antonio M."/>
            <person name="Oren A."/>
            <person name="Chaudhuri R.R."/>
            <person name="La Ragione R."/>
            <person name="Hildebrand F."/>
            <person name="Pallen M.J."/>
        </authorList>
    </citation>
    <scope>NUCLEOTIDE SEQUENCE</scope>
    <source>
        <strain evidence="2">CHK33-7979</strain>
    </source>
</reference>
<keyword evidence="1" id="KW-1133">Transmembrane helix</keyword>
<gene>
    <name evidence="2" type="ORF">H9826_06660</name>
</gene>
<accession>A0A9D2CEX4</accession>
<keyword evidence="1" id="KW-0812">Transmembrane</keyword>
<dbReference type="EMBL" id="DXCX01000070">
    <property type="protein sequence ID" value="HIY73635.1"/>
    <property type="molecule type" value="Genomic_DNA"/>
</dbReference>
<feature type="transmembrane region" description="Helical" evidence="1">
    <location>
        <begin position="110"/>
        <end position="133"/>
    </location>
</feature>
<evidence type="ECO:0000313" key="3">
    <source>
        <dbReference type="Proteomes" id="UP000886824"/>
    </source>
</evidence>
<proteinExistence type="predicted"/>
<dbReference type="Proteomes" id="UP000886824">
    <property type="component" value="Unassembled WGS sequence"/>
</dbReference>
<sequence length="212" mass="23811">MWRKLFDPTALFWRWMSTLADVLLLSLLWFFTSLPLLTLGAATTALYDASTRCVRTGENGAWLRYLRTFWRELPVAVPATLLWGGLLTALAWSLRLLWQAMLAKVAGAPLAAAVYAVALLIPVGAFLWMFPLLSRFTFSLGGLLRTSLQFSLAYLPFTVLIVVFTAAVGLVSLLFLLPMLVTPCLTTLFWSIWMERAFRKHLPTDPLPPSEE</sequence>
<feature type="transmembrane region" description="Helical" evidence="1">
    <location>
        <begin position="153"/>
        <end position="177"/>
    </location>
</feature>
<dbReference type="AlphaFoldDB" id="A0A9D2CEX4"/>
<keyword evidence="1" id="KW-0472">Membrane</keyword>
<name>A0A9D2CEX4_9FIRM</name>